<dbReference type="EMBL" id="BGPR01005382">
    <property type="protein sequence ID" value="GBN09666.1"/>
    <property type="molecule type" value="Genomic_DNA"/>
</dbReference>
<organism evidence="1 2">
    <name type="scientific">Araneus ventricosus</name>
    <name type="common">Orbweaver spider</name>
    <name type="synonym">Epeira ventricosa</name>
    <dbReference type="NCBI Taxonomy" id="182803"/>
    <lineage>
        <taxon>Eukaryota</taxon>
        <taxon>Metazoa</taxon>
        <taxon>Ecdysozoa</taxon>
        <taxon>Arthropoda</taxon>
        <taxon>Chelicerata</taxon>
        <taxon>Arachnida</taxon>
        <taxon>Araneae</taxon>
        <taxon>Araneomorphae</taxon>
        <taxon>Entelegynae</taxon>
        <taxon>Araneoidea</taxon>
        <taxon>Araneidae</taxon>
        <taxon>Araneus</taxon>
    </lineage>
</organism>
<gene>
    <name evidence="1" type="ORF">AVEN_33505_1</name>
</gene>
<sequence length="208" mass="23926">MLLKISFQLSGLKNPVPNCKEFKTCLKLIILSQYFTFGVKGNSFSDADEEMGTPIFQLYSENKNLIAQEFSDERVLSFDIDFEKSEIEVCYPESDLLNITYAEKLCFDIDFDKADMEMHSEIVEIALPESEENSLYYLCGCIGKIILSRSKLCPTCIATLSDNSNCINDKIQMFTKMKEFRRDVNSLVYVSEEVFTVLKHVENLFRSN</sequence>
<comment type="caution">
    <text evidence="1">The sequence shown here is derived from an EMBL/GenBank/DDBJ whole genome shotgun (WGS) entry which is preliminary data.</text>
</comment>
<protein>
    <submittedName>
        <fullName evidence="1">Uncharacterized protein</fullName>
    </submittedName>
</protein>
<evidence type="ECO:0000313" key="2">
    <source>
        <dbReference type="Proteomes" id="UP000499080"/>
    </source>
</evidence>
<proteinExistence type="predicted"/>
<dbReference type="Proteomes" id="UP000499080">
    <property type="component" value="Unassembled WGS sequence"/>
</dbReference>
<keyword evidence="2" id="KW-1185">Reference proteome</keyword>
<reference evidence="1 2" key="1">
    <citation type="journal article" date="2019" name="Sci. Rep.">
        <title>Orb-weaving spider Araneus ventricosus genome elucidates the spidroin gene catalogue.</title>
        <authorList>
            <person name="Kono N."/>
            <person name="Nakamura H."/>
            <person name="Ohtoshi R."/>
            <person name="Moran D.A.P."/>
            <person name="Shinohara A."/>
            <person name="Yoshida Y."/>
            <person name="Fujiwara M."/>
            <person name="Mori M."/>
            <person name="Tomita M."/>
            <person name="Arakawa K."/>
        </authorList>
    </citation>
    <scope>NUCLEOTIDE SEQUENCE [LARGE SCALE GENOMIC DNA]</scope>
</reference>
<accession>A0A4Y2L7T7</accession>
<name>A0A4Y2L7T7_ARAVE</name>
<evidence type="ECO:0000313" key="1">
    <source>
        <dbReference type="EMBL" id="GBN09666.1"/>
    </source>
</evidence>
<dbReference type="AlphaFoldDB" id="A0A4Y2L7T7"/>